<dbReference type="GO" id="GO:0003677">
    <property type="term" value="F:DNA binding"/>
    <property type="evidence" value="ECO:0007669"/>
    <property type="project" value="InterPro"/>
</dbReference>
<dbReference type="InterPro" id="IPR001387">
    <property type="entry name" value="Cro/C1-type_HTH"/>
</dbReference>
<name>A0A9E9C6A7_9CYAN</name>
<dbReference type="SMART" id="SM00530">
    <property type="entry name" value="HTH_XRE"/>
    <property type="match status" value="1"/>
</dbReference>
<evidence type="ECO:0000313" key="3">
    <source>
        <dbReference type="Proteomes" id="UP001163152"/>
    </source>
</evidence>
<dbReference type="KEGG" id="tsin:OXH18_08825"/>
<dbReference type="Gene3D" id="1.10.260.40">
    <property type="entry name" value="lambda repressor-like DNA-binding domains"/>
    <property type="match status" value="1"/>
</dbReference>
<dbReference type="EMBL" id="CP113797">
    <property type="protein sequence ID" value="WAL62071.1"/>
    <property type="molecule type" value="Genomic_DNA"/>
</dbReference>
<dbReference type="RefSeq" id="WP_268612162.1">
    <property type="nucleotide sequence ID" value="NZ_CP113797.1"/>
</dbReference>
<dbReference type="PANTHER" id="PTHR38431:SF1">
    <property type="entry name" value="BLL2305 PROTEIN"/>
    <property type="match status" value="1"/>
</dbReference>
<dbReference type="Pfam" id="PF01381">
    <property type="entry name" value="HTH_3"/>
    <property type="match status" value="1"/>
</dbReference>
<gene>
    <name evidence="2" type="ORF">OXH18_08825</name>
</gene>
<dbReference type="PROSITE" id="PS50943">
    <property type="entry name" value="HTH_CROC1"/>
    <property type="match status" value="1"/>
</dbReference>
<dbReference type="Gene3D" id="3.40.190.10">
    <property type="entry name" value="Periplasmic binding protein-like II"/>
    <property type="match status" value="1"/>
</dbReference>
<dbReference type="AlphaFoldDB" id="A0A9E9C6A7"/>
<sequence length="396" mass="43147">MKQDHDLRNNLKQIRLRLGMSQQDLAVIAGVSRQTIGGVESGQYAPSTTVALRLAKALGCQVEDLFWLEPDSATIEAVPTEDTPVGHPLRLSLARVGGRWIAHPLIGAQAFRLEMVPADGEATYEANTPNLHVALLDDLEKLQQTVVLAGCTPALSLWARAAERWHPNLRVHWTFDNSISALERLCRGEVHLAGMHLYDPVTQDHNVPFVQAALRDIPAVLINLGSWQEGLLVQSGNPLNLQTIADLTRSDVTIVNREVGAGSRQVLEQSLQQQGIDWQAVTGFDRIVYGHLDVAQAVRTGKATTGVSTASVAAAFGLEFIPLRCSRYDLVVLRPYLDEAPVQQLLGTLGHRRVLSQLTALGGYDTSQTGEVMATVNPPLLKKRRNPSRASIGSNS</sequence>
<dbReference type="InterPro" id="IPR024370">
    <property type="entry name" value="PBP_domain"/>
</dbReference>
<dbReference type="SUPFAM" id="SSF53850">
    <property type="entry name" value="Periplasmic binding protein-like II"/>
    <property type="match status" value="1"/>
</dbReference>
<evidence type="ECO:0000259" key="1">
    <source>
        <dbReference type="PROSITE" id="PS50943"/>
    </source>
</evidence>
<protein>
    <submittedName>
        <fullName evidence="2">Helix-turn-helix domain-containing protein</fullName>
    </submittedName>
</protein>
<dbReference type="InterPro" id="IPR010982">
    <property type="entry name" value="Lambda_DNA-bd_dom_sf"/>
</dbReference>
<dbReference type="Pfam" id="PF12727">
    <property type="entry name" value="PBP_like"/>
    <property type="match status" value="1"/>
</dbReference>
<dbReference type="Proteomes" id="UP001163152">
    <property type="component" value="Chromosome"/>
</dbReference>
<evidence type="ECO:0000313" key="2">
    <source>
        <dbReference type="EMBL" id="WAL62071.1"/>
    </source>
</evidence>
<organism evidence="2 3">
    <name type="scientific">Thermocoleostomius sinensis A174</name>
    <dbReference type="NCBI Taxonomy" id="2016057"/>
    <lineage>
        <taxon>Bacteria</taxon>
        <taxon>Bacillati</taxon>
        <taxon>Cyanobacteriota</taxon>
        <taxon>Cyanophyceae</taxon>
        <taxon>Oculatellales</taxon>
        <taxon>Oculatellaceae</taxon>
        <taxon>Thermocoleostomius</taxon>
    </lineage>
</organism>
<accession>A0A9E9C6A7</accession>
<proteinExistence type="predicted"/>
<keyword evidence="3" id="KW-1185">Reference proteome</keyword>
<feature type="domain" description="HTH cro/C1-type" evidence="1">
    <location>
        <begin position="11"/>
        <end position="65"/>
    </location>
</feature>
<reference evidence="2" key="1">
    <citation type="submission" date="2022-12" db="EMBL/GenBank/DDBJ databases">
        <title>Polyphasic identification of a Novel Hot-Spring Cyanobacterium Ocullathermofonsia sinensis gen nov. sp. nov. and Genomic Insights on its Adaptations to the Thermal Habitat.</title>
        <authorList>
            <person name="Daroch M."/>
            <person name="Tang J."/>
            <person name="Jiang Y."/>
        </authorList>
    </citation>
    <scope>NUCLEOTIDE SEQUENCE</scope>
    <source>
        <strain evidence="2">PKUAC-SCTA174</strain>
    </source>
</reference>
<dbReference type="PANTHER" id="PTHR38431">
    <property type="entry name" value="BLL2305 PROTEIN"/>
    <property type="match status" value="1"/>
</dbReference>
<dbReference type="SUPFAM" id="SSF47413">
    <property type="entry name" value="lambda repressor-like DNA-binding domains"/>
    <property type="match status" value="1"/>
</dbReference>
<dbReference type="CDD" id="cd00093">
    <property type="entry name" value="HTH_XRE"/>
    <property type="match status" value="1"/>
</dbReference>